<evidence type="ECO:0000313" key="9">
    <source>
        <dbReference type="EMBL" id="MFL9464547.1"/>
    </source>
</evidence>
<keyword evidence="4" id="KW-0808">Transferase</keyword>
<feature type="coiled-coil region" evidence="6">
    <location>
        <begin position="521"/>
        <end position="601"/>
    </location>
</feature>
<feature type="transmembrane region" description="Helical" evidence="7">
    <location>
        <begin position="60"/>
        <end position="84"/>
    </location>
</feature>
<dbReference type="InterPro" id="IPR003661">
    <property type="entry name" value="HisK_dim/P_dom"/>
</dbReference>
<dbReference type="SUPFAM" id="SSF47384">
    <property type="entry name" value="Homodimeric domain of signal transducing histidine kinase"/>
    <property type="match status" value="1"/>
</dbReference>
<feature type="transmembrane region" description="Helical" evidence="7">
    <location>
        <begin position="188"/>
        <end position="207"/>
    </location>
</feature>
<feature type="transmembrane region" description="Helical" evidence="7">
    <location>
        <begin position="29"/>
        <end position="48"/>
    </location>
</feature>
<keyword evidence="4" id="KW-0418">Kinase</keyword>
<evidence type="ECO:0000313" key="10">
    <source>
        <dbReference type="Proteomes" id="UP001628874"/>
    </source>
</evidence>
<dbReference type="Gene3D" id="1.10.1760.20">
    <property type="match status" value="1"/>
</dbReference>
<feature type="transmembrane region" description="Helical" evidence="7">
    <location>
        <begin position="90"/>
        <end position="106"/>
    </location>
</feature>
<reference evidence="9 10" key="1">
    <citation type="submission" date="2024-07" db="EMBL/GenBank/DDBJ databases">
        <authorList>
            <person name="Tripathy S."/>
        </authorList>
    </citation>
    <scope>NUCLEOTIDE SEQUENCE [LARGE SCALE GENOMIC DNA]</scope>
    <source>
        <strain evidence="9 10">VB-61278_2</strain>
    </source>
</reference>
<dbReference type="Pfam" id="PF02518">
    <property type="entry name" value="HATPase_c"/>
    <property type="match status" value="1"/>
</dbReference>
<dbReference type="EMBL" id="JBFQGM010000012">
    <property type="protein sequence ID" value="MFL9464547.1"/>
    <property type="molecule type" value="Genomic_DNA"/>
</dbReference>
<evidence type="ECO:0000256" key="5">
    <source>
        <dbReference type="ARBA" id="ARBA00023012"/>
    </source>
</evidence>
<dbReference type="Gene3D" id="3.30.565.10">
    <property type="entry name" value="Histidine kinase-like ATPase, C-terminal domain"/>
    <property type="match status" value="1"/>
</dbReference>
<keyword evidence="7" id="KW-1133">Transmembrane helix</keyword>
<keyword evidence="5" id="KW-0902">Two-component regulatory system</keyword>
<keyword evidence="10" id="KW-1185">Reference proteome</keyword>
<evidence type="ECO:0000256" key="4">
    <source>
        <dbReference type="ARBA" id="ARBA00022777"/>
    </source>
</evidence>
<evidence type="ECO:0000256" key="1">
    <source>
        <dbReference type="ARBA" id="ARBA00000085"/>
    </source>
</evidence>
<feature type="transmembrane region" description="Helical" evidence="7">
    <location>
        <begin position="457"/>
        <end position="479"/>
    </location>
</feature>
<dbReference type="SUPFAM" id="SSF55874">
    <property type="entry name" value="ATPase domain of HSP90 chaperone/DNA topoisomerase II/histidine kinase"/>
    <property type="match status" value="1"/>
</dbReference>
<dbReference type="InterPro" id="IPR036097">
    <property type="entry name" value="HisK_dim/P_sf"/>
</dbReference>
<dbReference type="EC" id="2.7.13.3" evidence="2"/>
<protein>
    <recommendedName>
        <fullName evidence="2">histidine kinase</fullName>
        <ecNumber evidence="2">2.7.13.3</ecNumber>
    </recommendedName>
</protein>
<gene>
    <name evidence="9" type="ORF">AB0759_28500</name>
</gene>
<proteinExistence type="predicted"/>
<dbReference type="CDD" id="cd00082">
    <property type="entry name" value="HisKA"/>
    <property type="match status" value="1"/>
</dbReference>
<accession>A0ABW8WU74</accession>
<dbReference type="PANTHER" id="PTHR43065:SF50">
    <property type="entry name" value="HISTIDINE KINASE"/>
    <property type="match status" value="1"/>
</dbReference>
<keyword evidence="9" id="KW-0547">Nucleotide-binding</keyword>
<feature type="domain" description="Histidine kinase" evidence="8">
    <location>
        <begin position="620"/>
        <end position="882"/>
    </location>
</feature>
<comment type="caution">
    <text evidence="9">The sequence shown here is derived from an EMBL/GenBank/DDBJ whole genome shotgun (WGS) entry which is preliminary data.</text>
</comment>
<dbReference type="Gene3D" id="6.10.340.10">
    <property type="match status" value="1"/>
</dbReference>
<name>A0ABW8WU74_9CYAN</name>
<keyword evidence="9" id="KW-0067">ATP-binding</keyword>
<dbReference type="PANTHER" id="PTHR43065">
    <property type="entry name" value="SENSOR HISTIDINE KINASE"/>
    <property type="match status" value="1"/>
</dbReference>
<dbReference type="Gene3D" id="1.10.287.130">
    <property type="match status" value="1"/>
</dbReference>
<dbReference type="InterPro" id="IPR003594">
    <property type="entry name" value="HATPase_dom"/>
</dbReference>
<dbReference type="RefSeq" id="WP_237265794.1">
    <property type="nucleotide sequence ID" value="NZ_JBFQGM010000012.1"/>
</dbReference>
<dbReference type="InterPro" id="IPR005467">
    <property type="entry name" value="His_kinase_dom"/>
</dbReference>
<dbReference type="InterPro" id="IPR004358">
    <property type="entry name" value="Sig_transdc_His_kin-like_C"/>
</dbReference>
<evidence type="ECO:0000256" key="2">
    <source>
        <dbReference type="ARBA" id="ARBA00012438"/>
    </source>
</evidence>
<dbReference type="PROSITE" id="PS50109">
    <property type="entry name" value="HIS_KIN"/>
    <property type="match status" value="1"/>
</dbReference>
<keyword evidence="7" id="KW-0472">Membrane</keyword>
<evidence type="ECO:0000259" key="8">
    <source>
        <dbReference type="PROSITE" id="PS50109"/>
    </source>
</evidence>
<dbReference type="PRINTS" id="PR00344">
    <property type="entry name" value="BCTRLSENSOR"/>
</dbReference>
<dbReference type="SMART" id="SM00387">
    <property type="entry name" value="HATPase_c"/>
    <property type="match status" value="1"/>
</dbReference>
<evidence type="ECO:0000256" key="6">
    <source>
        <dbReference type="SAM" id="Coils"/>
    </source>
</evidence>
<dbReference type="InterPro" id="IPR036890">
    <property type="entry name" value="HATPase_C_sf"/>
</dbReference>
<organism evidence="9 10">
    <name type="scientific">Scytonema tolypothrichoides VB-61278_2</name>
    <dbReference type="NCBI Taxonomy" id="3232314"/>
    <lineage>
        <taxon>Bacteria</taxon>
        <taxon>Bacillati</taxon>
        <taxon>Cyanobacteriota</taxon>
        <taxon>Cyanophyceae</taxon>
        <taxon>Nostocales</taxon>
        <taxon>Scytonemataceae</taxon>
        <taxon>Scytonema</taxon>
    </lineage>
</organism>
<feature type="transmembrane region" description="Helical" evidence="7">
    <location>
        <begin position="156"/>
        <end position="176"/>
    </location>
</feature>
<dbReference type="GO" id="GO:0005524">
    <property type="term" value="F:ATP binding"/>
    <property type="evidence" value="ECO:0007669"/>
    <property type="project" value="UniProtKB-KW"/>
</dbReference>
<evidence type="ECO:0000256" key="3">
    <source>
        <dbReference type="ARBA" id="ARBA00022553"/>
    </source>
</evidence>
<dbReference type="SMART" id="SM00388">
    <property type="entry name" value="HisKA"/>
    <property type="match status" value="1"/>
</dbReference>
<sequence length="883" mass="100608">MMVKPSSPKFYWFLKRKTIQLDKYTLAKLSALIVLGFLGNYFNLPLFFSVNFTFGSIATLFVAYIYGTLWGVIATFIAAVYTVWLWGHPYALILFLLEVTFVGWWVSKRQQSLMLADIIYWSFIGMPLGWIAFYYIMKIPVSVSLMIVFKQSVNGIFNALIADLFVAYTPIAKLIHVNHGQRFSFRQTLSIVLVAFVFFPSLTLIVLNNQQAFAEIQTNTPSLLKAVSLNVATGLQRWQQQDHLILEQLAKLAIESNLSASTALQQGTQLLQQSLLHSQRVAISDISGDTIAAFPDRQFKLSTYYTEPKPSDQPRLMHLFEKQGELATVIEQVPIVQDNRVRGHVSNEISLDAIGRLLQLNKTPLDIRITLLDNHKRVVSTTRSDLSPTSMFDHLENKKSQKIMEQMYQWLPPGQMAAVERQRRSFYVHRVPIDSYLSWQLVAEISVGSQLESLQNLFIQGFTLIWLIAIAALLLATVISRRLVKPIVQLANVTTNLPGKLFDISRIKFPKSNVLEVRTLIDNSQEMAQMLNQQFQEIKTANETLEQKITERTQELSLKNQELVKEIAERHKVAEALIQSKEKLRQQAATLEKAFQDLQQTQAHLIQTEKMSSLGQLVAGVAHEINNPVNFIHANLLHAQEYTQDILKLLNLYQQYYPNQNCEIATALEYIDLEFIQEDLPKLLNSMQTGTHRIRDIVRSLRTFSRLDEAEMKAVDIQDGIESTLMILDYRLKARAERPEIEVIKEYSVLPLVECYPGQLNQVFMNILMNAIDSLEESFVQSRFLSGANKEQKTQLTIQIQTSLTDNHYIKISIQDNGLGIPKHIICRLFDPFFTTKPVGKGTGMGLSISHQIITEKHGGRLVCHSEPGHGAEFVIEIPTRQQ</sequence>
<comment type="catalytic activity">
    <reaction evidence="1">
        <text>ATP + protein L-histidine = ADP + protein N-phospho-L-histidine.</text>
        <dbReference type="EC" id="2.7.13.3"/>
    </reaction>
</comment>
<keyword evidence="7" id="KW-0812">Transmembrane</keyword>
<evidence type="ECO:0000256" key="7">
    <source>
        <dbReference type="SAM" id="Phobius"/>
    </source>
</evidence>
<keyword evidence="6" id="KW-0175">Coiled coil</keyword>
<dbReference type="Proteomes" id="UP001628874">
    <property type="component" value="Unassembled WGS sequence"/>
</dbReference>
<keyword evidence="3" id="KW-0597">Phosphoprotein</keyword>